<keyword evidence="2" id="KW-1185">Reference proteome</keyword>
<dbReference type="AlphaFoldDB" id="A0A2U1U2B5"/>
<reference evidence="1 2" key="1">
    <citation type="submission" date="2018-04" db="EMBL/GenBank/DDBJ databases">
        <title>Brenneria corticis sp.nov.</title>
        <authorList>
            <person name="Li Y."/>
        </authorList>
    </citation>
    <scope>NUCLEOTIDE SEQUENCE [LARGE SCALE GENOMIC DNA]</scope>
    <source>
        <strain evidence="1 2">LMG 27715</strain>
    </source>
</reference>
<accession>A0A2U1U2B5</accession>
<gene>
    <name evidence="1" type="ORF">B4923_01290</name>
</gene>
<evidence type="ECO:0000313" key="1">
    <source>
        <dbReference type="EMBL" id="PWC15777.1"/>
    </source>
</evidence>
<evidence type="ECO:0000313" key="2">
    <source>
        <dbReference type="Proteomes" id="UP000245138"/>
    </source>
</evidence>
<comment type="caution">
    <text evidence="1">The sequence shown here is derived from an EMBL/GenBank/DDBJ whole genome shotgun (WGS) entry which is preliminary data.</text>
</comment>
<sequence length="82" mass="9444">MSDESRINDYCFITHLKFLPREGTTICLSYFKNIISMNIAGAQRQVIIGNDIFDVYHAPILPFHHYPSMTAWGDGFSRALLY</sequence>
<dbReference type="Proteomes" id="UP000245138">
    <property type="component" value="Unassembled WGS sequence"/>
</dbReference>
<dbReference type="EMBL" id="QDKJ01000001">
    <property type="protein sequence ID" value="PWC15777.1"/>
    <property type="molecule type" value="Genomic_DNA"/>
</dbReference>
<organism evidence="1 2">
    <name type="scientific">Brenneria roseae subsp. americana</name>
    <dbReference type="NCBI Taxonomy" id="1508507"/>
    <lineage>
        <taxon>Bacteria</taxon>
        <taxon>Pseudomonadati</taxon>
        <taxon>Pseudomonadota</taxon>
        <taxon>Gammaproteobacteria</taxon>
        <taxon>Enterobacterales</taxon>
        <taxon>Pectobacteriaceae</taxon>
        <taxon>Brenneria</taxon>
    </lineage>
</organism>
<proteinExistence type="predicted"/>
<name>A0A2U1U2B5_9GAMM</name>
<protein>
    <submittedName>
        <fullName evidence="1">Uncharacterized protein</fullName>
    </submittedName>
</protein>